<feature type="binding site" evidence="4">
    <location>
        <position position="96"/>
    </location>
    <ligand>
        <name>Mg(2+)</name>
        <dbReference type="ChEBI" id="CHEBI:18420"/>
        <label>2</label>
    </ligand>
</feature>
<dbReference type="Gene3D" id="3.30.540.10">
    <property type="entry name" value="Fructose-1,6-Bisphosphatase, subunit A, domain 1"/>
    <property type="match status" value="1"/>
</dbReference>
<evidence type="ECO:0000313" key="6">
    <source>
        <dbReference type="Proteomes" id="UP001564760"/>
    </source>
</evidence>
<feature type="binding site" evidence="4">
    <location>
        <position position="95"/>
    </location>
    <ligand>
        <name>Mg(2+)</name>
        <dbReference type="ChEBI" id="CHEBI:18420"/>
        <label>1</label>
    </ligand>
</feature>
<dbReference type="InterPro" id="IPR020583">
    <property type="entry name" value="Inositol_monoP_metal-BS"/>
</dbReference>
<feature type="binding site" evidence="4">
    <location>
        <position position="220"/>
    </location>
    <ligand>
        <name>substrate</name>
    </ligand>
</feature>
<dbReference type="GO" id="GO:0008441">
    <property type="term" value="F:3'(2'),5'-bisphosphate nucleotidase activity"/>
    <property type="evidence" value="ECO:0007669"/>
    <property type="project" value="UniProtKB-EC"/>
</dbReference>
<gene>
    <name evidence="4 5" type="primary">cysQ</name>
    <name evidence="5" type="ORF">AB8998_08660</name>
</gene>
<keyword evidence="2 4" id="KW-0479">Metal-binding</keyword>
<dbReference type="InterPro" id="IPR000760">
    <property type="entry name" value="Inositol_monophosphatase-like"/>
</dbReference>
<feature type="binding site" evidence="4">
    <location>
        <position position="93"/>
    </location>
    <ligand>
        <name>Mg(2+)</name>
        <dbReference type="ChEBI" id="CHEBI:18420"/>
        <label>2</label>
    </ligand>
</feature>
<feature type="binding site" evidence="4">
    <location>
        <position position="220"/>
    </location>
    <ligand>
        <name>Mg(2+)</name>
        <dbReference type="ChEBI" id="CHEBI:18420"/>
        <label>2</label>
    </ligand>
</feature>
<feature type="binding site" evidence="4">
    <location>
        <position position="73"/>
    </location>
    <ligand>
        <name>substrate</name>
    </ligand>
</feature>
<protein>
    <recommendedName>
        <fullName evidence="4">3'(2'),5'-bisphosphate nucleotidase CysQ</fullName>
        <ecNumber evidence="4">3.1.3.7</ecNumber>
    </recommendedName>
    <alternativeName>
        <fullName evidence="4">3'(2'),5-bisphosphonucleoside 3'(2')-phosphohydrolase</fullName>
    </alternativeName>
    <alternativeName>
        <fullName evidence="4">3'-phosphoadenosine 5'-phosphate phosphatase</fullName>
        <shortName evidence="4">PAP phosphatase</shortName>
    </alternativeName>
</protein>
<dbReference type="InterPro" id="IPR050725">
    <property type="entry name" value="CysQ/Inositol_MonoPase"/>
</dbReference>
<comment type="function">
    <text evidence="4">Converts adenosine-3',5'-bisphosphate (PAP) to AMP.</text>
</comment>
<evidence type="ECO:0000313" key="5">
    <source>
        <dbReference type="EMBL" id="MEY8015074.1"/>
    </source>
</evidence>
<dbReference type="CDD" id="cd01638">
    <property type="entry name" value="CysQ"/>
    <property type="match status" value="1"/>
</dbReference>
<organism evidence="5 6">
    <name type="scientific">Mycobacterium servetii</name>
    <dbReference type="NCBI Taxonomy" id="3237418"/>
    <lineage>
        <taxon>Bacteria</taxon>
        <taxon>Bacillati</taxon>
        <taxon>Actinomycetota</taxon>
        <taxon>Actinomycetes</taxon>
        <taxon>Mycobacteriales</taxon>
        <taxon>Mycobacteriaceae</taxon>
        <taxon>Mycobacterium</taxon>
    </lineage>
</organism>
<comment type="caution">
    <text evidence="5">The sequence shown here is derived from an EMBL/GenBank/DDBJ whole genome shotgun (WGS) entry which is preliminary data.</text>
</comment>
<evidence type="ECO:0000256" key="2">
    <source>
        <dbReference type="ARBA" id="ARBA00022723"/>
    </source>
</evidence>
<dbReference type="Proteomes" id="UP001564760">
    <property type="component" value="Unassembled WGS sequence"/>
</dbReference>
<feature type="binding site" evidence="4">
    <location>
        <position position="93"/>
    </location>
    <ligand>
        <name>Mg(2+)</name>
        <dbReference type="ChEBI" id="CHEBI:18420"/>
        <label>1</label>
    </ligand>
</feature>
<accession>A0ABV4BXP3</accession>
<comment type="subcellular location">
    <subcellularLocation>
        <location evidence="4">Cell membrane</location>
        <topology evidence="4">Peripheral membrane protein</topology>
        <orientation evidence="4">Cytoplasmic side</orientation>
    </subcellularLocation>
</comment>
<evidence type="ECO:0000256" key="4">
    <source>
        <dbReference type="HAMAP-Rule" id="MF_02095"/>
    </source>
</evidence>
<comment type="catalytic activity">
    <reaction evidence="1 4">
        <text>adenosine 3',5'-bisphosphate + H2O = AMP + phosphate</text>
        <dbReference type="Rhea" id="RHEA:10040"/>
        <dbReference type="ChEBI" id="CHEBI:15377"/>
        <dbReference type="ChEBI" id="CHEBI:43474"/>
        <dbReference type="ChEBI" id="CHEBI:58343"/>
        <dbReference type="ChEBI" id="CHEBI:456215"/>
        <dbReference type="EC" id="3.1.3.7"/>
    </reaction>
</comment>
<sequence>MSGTDLGRHLEQVSAIAVEAGKLTLKYRRDPRVVEKGDHGDDTSPVTDADLAANHYITDHLAALDPRTPIISEESKSADYATRKDWRRFWLVDPLDGTKEFLKGSDEFTVNIALIDNLEPVLGVIYVPAQELLYYAEKDAGSWRRRGDGHPVRIFSSVPDLSKGLTVVESKSHPSPELEEYLKDLPVKERVSAGSSLKFCLVAEGLADIYPRMNPTMEWDVAAGDCIYRNSARLGQRTSSLTYNKPTLKNGSFVMGFR</sequence>
<dbReference type="EMBL" id="JBGEDP010000001">
    <property type="protein sequence ID" value="MEY8015074.1"/>
    <property type="molecule type" value="Genomic_DNA"/>
</dbReference>
<reference evidence="5 6" key="1">
    <citation type="submission" date="2024-08" db="EMBL/GenBank/DDBJ databases">
        <title>Mycobacterium servetensis sp. nov., a novel rapid-growing mycobacterial species recovered from a human patient in Zaragoza, Spain.</title>
        <authorList>
            <person name="Tristancho-Baro A.I."/>
            <person name="Buenestado-Serrano S."/>
            <person name="Garcia De Viedma D."/>
            <person name="Milagro-Beamonte A."/>
            <person name="Burillo N."/>
            <person name="Sanz S."/>
            <person name="Lopez-Calleja A.I."/>
            <person name="Penas-Utrilla D."/>
            <person name="Guardingo M."/>
            <person name="Garcia M.J."/>
            <person name="Vinuelas-Bayon J."/>
        </authorList>
    </citation>
    <scope>NUCLEOTIDE SEQUENCE [LARGE SCALE GENOMIC DNA]</scope>
    <source>
        <strain evidence="6">HUMS_12744610</strain>
    </source>
</reference>
<evidence type="ECO:0000256" key="3">
    <source>
        <dbReference type="ARBA" id="ARBA00022842"/>
    </source>
</evidence>
<keyword evidence="4" id="KW-0472">Membrane</keyword>
<dbReference type="HAMAP" id="MF_02095">
    <property type="entry name" value="CysQ"/>
    <property type="match status" value="1"/>
</dbReference>
<dbReference type="Gene3D" id="3.40.190.80">
    <property type="match status" value="1"/>
</dbReference>
<dbReference type="NCBIfam" id="TIGR01331">
    <property type="entry name" value="bisphos_cysQ"/>
    <property type="match status" value="1"/>
</dbReference>
<dbReference type="PRINTS" id="PR00377">
    <property type="entry name" value="IMPHPHTASES"/>
</dbReference>
<keyword evidence="4" id="KW-1003">Cell membrane</keyword>
<name>A0ABV4BXP3_9MYCO</name>
<proteinExistence type="inferred from homology"/>
<feature type="binding site" evidence="4">
    <location>
        <position position="73"/>
    </location>
    <ligand>
        <name>Mg(2+)</name>
        <dbReference type="ChEBI" id="CHEBI:18420"/>
        <label>1</label>
    </ligand>
</feature>
<dbReference type="EC" id="3.1.3.7" evidence="4"/>
<dbReference type="SUPFAM" id="SSF56655">
    <property type="entry name" value="Carbohydrate phosphatase"/>
    <property type="match status" value="1"/>
</dbReference>
<keyword evidence="6" id="KW-1185">Reference proteome</keyword>
<dbReference type="RefSeq" id="WP_369737492.1">
    <property type="nucleotide sequence ID" value="NZ_JBGEDP010000001.1"/>
</dbReference>
<comment type="cofactor">
    <cofactor evidence="4">
        <name>Mg(2+)</name>
        <dbReference type="ChEBI" id="CHEBI:18420"/>
    </cofactor>
</comment>
<dbReference type="Pfam" id="PF00459">
    <property type="entry name" value="Inositol_P"/>
    <property type="match status" value="1"/>
</dbReference>
<dbReference type="PROSITE" id="PS00629">
    <property type="entry name" value="IMP_1"/>
    <property type="match status" value="1"/>
</dbReference>
<keyword evidence="4 5" id="KW-0378">Hydrolase</keyword>
<dbReference type="PANTHER" id="PTHR43028">
    <property type="entry name" value="3'(2'),5'-BISPHOSPHATE NUCLEOTIDASE 1"/>
    <property type="match status" value="1"/>
</dbReference>
<keyword evidence="3 4" id="KW-0460">Magnesium</keyword>
<feature type="binding site" evidence="4">
    <location>
        <begin position="95"/>
        <end position="98"/>
    </location>
    <ligand>
        <name>substrate</name>
    </ligand>
</feature>
<evidence type="ECO:0000256" key="1">
    <source>
        <dbReference type="ARBA" id="ARBA00001625"/>
    </source>
</evidence>
<dbReference type="PANTHER" id="PTHR43028:SF5">
    <property type="entry name" value="3'(2'),5'-BISPHOSPHATE NUCLEOTIDASE 1"/>
    <property type="match status" value="1"/>
</dbReference>
<comment type="similarity">
    <text evidence="4">Belongs to the inositol monophosphatase superfamily. CysQ family.</text>
</comment>
<dbReference type="InterPro" id="IPR006240">
    <property type="entry name" value="CysQ"/>
</dbReference>